<dbReference type="EMBL" id="QRWH01000016">
    <property type="protein sequence ID" value="RGT07161.1"/>
    <property type="molecule type" value="Genomic_DNA"/>
</dbReference>
<accession>A0A412MAS5</accession>
<gene>
    <name evidence="8" type="ORF">DWX53_13140</name>
</gene>
<evidence type="ECO:0000313" key="9">
    <source>
        <dbReference type="Proteomes" id="UP000283630"/>
    </source>
</evidence>
<dbReference type="Pfam" id="PF04055">
    <property type="entry name" value="Radical_SAM"/>
    <property type="match status" value="1"/>
</dbReference>
<proteinExistence type="predicted"/>
<dbReference type="PANTHER" id="PTHR43409">
    <property type="entry name" value="ANAEROBIC MAGNESIUM-PROTOPORPHYRIN IX MONOMETHYL ESTER CYCLASE-RELATED"/>
    <property type="match status" value="1"/>
</dbReference>
<dbReference type="CDD" id="cd02068">
    <property type="entry name" value="radical_SAM_B12_BD"/>
    <property type="match status" value="1"/>
</dbReference>
<keyword evidence="5" id="KW-0411">Iron-sulfur</keyword>
<dbReference type="InterPro" id="IPR007197">
    <property type="entry name" value="rSAM"/>
</dbReference>
<evidence type="ECO:0000256" key="1">
    <source>
        <dbReference type="ARBA" id="ARBA00001966"/>
    </source>
</evidence>
<evidence type="ECO:0000259" key="6">
    <source>
        <dbReference type="PROSITE" id="PS51332"/>
    </source>
</evidence>
<dbReference type="PROSITE" id="PS51918">
    <property type="entry name" value="RADICAL_SAM"/>
    <property type="match status" value="1"/>
</dbReference>
<dbReference type="InterPro" id="IPR006638">
    <property type="entry name" value="Elp3/MiaA/NifB-like_rSAM"/>
</dbReference>
<comment type="caution">
    <text evidence="8">The sequence shown here is derived from an EMBL/GenBank/DDBJ whole genome shotgun (WGS) entry which is preliminary data.</text>
</comment>
<dbReference type="GO" id="GO:0051536">
    <property type="term" value="F:iron-sulfur cluster binding"/>
    <property type="evidence" value="ECO:0007669"/>
    <property type="project" value="UniProtKB-KW"/>
</dbReference>
<dbReference type="SFLD" id="SFLDG01082">
    <property type="entry name" value="B12-binding_domain_containing"/>
    <property type="match status" value="1"/>
</dbReference>
<dbReference type="InterPro" id="IPR023404">
    <property type="entry name" value="rSAM_horseshoe"/>
</dbReference>
<dbReference type="GeneID" id="42786460"/>
<evidence type="ECO:0000259" key="7">
    <source>
        <dbReference type="PROSITE" id="PS51918"/>
    </source>
</evidence>
<reference evidence="8 9" key="1">
    <citation type="submission" date="2018-08" db="EMBL/GenBank/DDBJ databases">
        <title>A genome reference for cultivated species of the human gut microbiota.</title>
        <authorList>
            <person name="Zou Y."/>
            <person name="Xue W."/>
            <person name="Luo G."/>
        </authorList>
    </citation>
    <scope>NUCLEOTIDE SEQUENCE [LARGE SCALE GENOMIC DNA]</scope>
    <source>
        <strain evidence="8 9">AF19-4AC</strain>
    </source>
</reference>
<evidence type="ECO:0000256" key="3">
    <source>
        <dbReference type="ARBA" id="ARBA00022723"/>
    </source>
</evidence>
<dbReference type="SFLD" id="SFLDS00029">
    <property type="entry name" value="Radical_SAM"/>
    <property type="match status" value="1"/>
</dbReference>
<dbReference type="InterPro" id="IPR051198">
    <property type="entry name" value="BchE-like"/>
</dbReference>
<evidence type="ECO:0000256" key="4">
    <source>
        <dbReference type="ARBA" id="ARBA00023004"/>
    </source>
</evidence>
<feature type="domain" description="Radical SAM core" evidence="7">
    <location>
        <begin position="202"/>
        <end position="436"/>
    </location>
</feature>
<dbReference type="Pfam" id="PF02310">
    <property type="entry name" value="B12-binding"/>
    <property type="match status" value="1"/>
</dbReference>
<dbReference type="PROSITE" id="PS51332">
    <property type="entry name" value="B12_BINDING"/>
    <property type="match status" value="1"/>
</dbReference>
<keyword evidence="2" id="KW-0949">S-adenosyl-L-methionine</keyword>
<dbReference type="SUPFAM" id="SSF52242">
    <property type="entry name" value="Cobalamin (vitamin B12)-binding domain"/>
    <property type="match status" value="1"/>
</dbReference>
<keyword evidence="4" id="KW-0408">Iron</keyword>
<dbReference type="SMART" id="SM00729">
    <property type="entry name" value="Elp3"/>
    <property type="match status" value="1"/>
</dbReference>
<sequence length="490" mass="56063">MNKKNFVCLIQPHTSFKLMNVQPALFDQFDSIGLMSLSAYLKEKGYEVEILHLAKAFRNGYSLQQVIDKIKSREPILFGIGNMWVHQSVGMLETATLLKEIYPNIPIIVGGQHASFFSRDIVESYSGLIDGVIVGEGEETLYDVVKSVEESGIIEKSIPGLMVKNSNGEIEYTRRDIKLELDNLPFLSHKGIWPKIDPLPGDIIPYAAALDTVRGGCPQSCVHCLEGNGLGKLGRNKRAFHSPEYLIDQMKLYLQEGKTNILIQDSFYANGNKPIEKFVDLAKQENLFVDAMHFFVEPGYLSSDIFKVLESFPAQKVAVDYGIETGSEKVARNMGRYYNLDKIYRDVEILGKTKTVSTAWWLISLPGETEEDVKLTEKAIIETTNMGVLTERVSQMLLFPQTELYKNRKLYDIRAYFHDFHDFKVFSNTERRENGLYPELVTHDMPYQTREDTIRLLRDLKKSIRKATEASPYYEEKKKLGFVLNDYDFF</sequence>
<comment type="cofactor">
    <cofactor evidence="1">
        <name>[4Fe-4S] cluster</name>
        <dbReference type="ChEBI" id="CHEBI:49883"/>
    </cofactor>
</comment>
<dbReference type="RefSeq" id="WP_021739027.1">
    <property type="nucleotide sequence ID" value="NZ_QRWH01000016.1"/>
</dbReference>
<dbReference type="Proteomes" id="UP000283630">
    <property type="component" value="Unassembled WGS sequence"/>
</dbReference>
<dbReference type="InterPro" id="IPR058240">
    <property type="entry name" value="rSAM_sf"/>
</dbReference>
<organism evidence="8 9">
    <name type="scientific">Dorea formicigenerans</name>
    <dbReference type="NCBI Taxonomy" id="39486"/>
    <lineage>
        <taxon>Bacteria</taxon>
        <taxon>Bacillati</taxon>
        <taxon>Bacillota</taxon>
        <taxon>Clostridia</taxon>
        <taxon>Lachnospirales</taxon>
        <taxon>Lachnospiraceae</taxon>
        <taxon>Dorea</taxon>
    </lineage>
</organism>
<evidence type="ECO:0000256" key="5">
    <source>
        <dbReference type="ARBA" id="ARBA00023014"/>
    </source>
</evidence>
<dbReference type="SUPFAM" id="SSF102114">
    <property type="entry name" value="Radical SAM enzymes"/>
    <property type="match status" value="1"/>
</dbReference>
<evidence type="ECO:0000256" key="2">
    <source>
        <dbReference type="ARBA" id="ARBA00022691"/>
    </source>
</evidence>
<dbReference type="InterPro" id="IPR036724">
    <property type="entry name" value="Cobalamin-bd_sf"/>
</dbReference>
<dbReference type="GO" id="GO:0003824">
    <property type="term" value="F:catalytic activity"/>
    <property type="evidence" value="ECO:0007669"/>
    <property type="project" value="InterPro"/>
</dbReference>
<keyword evidence="3" id="KW-0479">Metal-binding</keyword>
<dbReference type="InterPro" id="IPR006158">
    <property type="entry name" value="Cobalamin-bd"/>
</dbReference>
<dbReference type="Gene3D" id="3.80.30.20">
    <property type="entry name" value="tm_1862 like domain"/>
    <property type="match status" value="1"/>
</dbReference>
<name>A0A412MAS5_9FIRM</name>
<protein>
    <submittedName>
        <fullName evidence="8">B12-binding domain-containing radical SAM protein</fullName>
    </submittedName>
</protein>
<dbReference type="AlphaFoldDB" id="A0A412MAS5"/>
<dbReference type="GO" id="GO:0031419">
    <property type="term" value="F:cobalamin binding"/>
    <property type="evidence" value="ECO:0007669"/>
    <property type="project" value="InterPro"/>
</dbReference>
<dbReference type="PANTHER" id="PTHR43409:SF7">
    <property type="entry name" value="BLL1977 PROTEIN"/>
    <property type="match status" value="1"/>
</dbReference>
<feature type="domain" description="B12-binding" evidence="6">
    <location>
        <begin position="16"/>
        <end position="155"/>
    </location>
</feature>
<dbReference type="GO" id="GO:0046872">
    <property type="term" value="F:metal ion binding"/>
    <property type="evidence" value="ECO:0007669"/>
    <property type="project" value="UniProtKB-KW"/>
</dbReference>
<evidence type="ECO:0000313" key="8">
    <source>
        <dbReference type="EMBL" id="RGT07161.1"/>
    </source>
</evidence>
<dbReference type="Gene3D" id="3.40.50.280">
    <property type="entry name" value="Cobalamin-binding domain"/>
    <property type="match status" value="1"/>
</dbReference>